<name>A0A0D2UC96_CAPO3</name>
<organism evidence="1 2">
    <name type="scientific">Capsaspora owczarzaki (strain ATCC 30864)</name>
    <dbReference type="NCBI Taxonomy" id="595528"/>
    <lineage>
        <taxon>Eukaryota</taxon>
        <taxon>Filasterea</taxon>
        <taxon>Capsaspora</taxon>
    </lineage>
</organism>
<keyword evidence="2" id="KW-1185">Reference proteome</keyword>
<dbReference type="Proteomes" id="UP000008743">
    <property type="component" value="Unassembled WGS sequence"/>
</dbReference>
<accession>A0A0D2UC96</accession>
<evidence type="ECO:0000313" key="2">
    <source>
        <dbReference type="Proteomes" id="UP000008743"/>
    </source>
</evidence>
<dbReference type="InParanoid" id="A0A0D2UC96"/>
<sequence>MPHVVKIRTVDSVIAKLLKVTLGTVSADATDDLSFALAFLRGVPIEAPAEIPDPNATRLFQDYVVQELLKVLRHKTRIFFCLVLPNQSQSRRDLAAYHLEQFQQKRIAADMQG</sequence>
<dbReference type="PhylomeDB" id="A0A0D2UC96"/>
<proteinExistence type="predicted"/>
<dbReference type="AlphaFoldDB" id="A0A0D2UC96"/>
<dbReference type="EMBL" id="KE346364">
    <property type="protein sequence ID" value="KJE92601.1"/>
    <property type="molecule type" value="Genomic_DNA"/>
</dbReference>
<protein>
    <submittedName>
        <fullName evidence="1">Uncharacterized protein</fullName>
    </submittedName>
</protein>
<gene>
    <name evidence="1" type="ORF">CAOG_008716</name>
</gene>
<dbReference type="RefSeq" id="XP_011270336.1">
    <property type="nucleotide sequence ID" value="XM_011272034.1"/>
</dbReference>
<evidence type="ECO:0000313" key="1">
    <source>
        <dbReference type="EMBL" id="KJE92601.1"/>
    </source>
</evidence>
<reference evidence="2" key="1">
    <citation type="submission" date="2011-02" db="EMBL/GenBank/DDBJ databases">
        <title>The Genome Sequence of Capsaspora owczarzaki ATCC 30864.</title>
        <authorList>
            <person name="Russ C."/>
            <person name="Cuomo C."/>
            <person name="Burger G."/>
            <person name="Gray M.W."/>
            <person name="Holland P.W.H."/>
            <person name="King N."/>
            <person name="Lang F.B.F."/>
            <person name="Roger A.J."/>
            <person name="Ruiz-Trillo I."/>
            <person name="Young S.K."/>
            <person name="Zeng Q."/>
            <person name="Gargeya S."/>
            <person name="Alvarado L."/>
            <person name="Berlin A."/>
            <person name="Chapman S.B."/>
            <person name="Chen Z."/>
            <person name="Freedman E."/>
            <person name="Gellesch M."/>
            <person name="Goldberg J."/>
            <person name="Griggs A."/>
            <person name="Gujja S."/>
            <person name="Heilman E."/>
            <person name="Heiman D."/>
            <person name="Howarth C."/>
            <person name="Mehta T."/>
            <person name="Neiman D."/>
            <person name="Pearson M."/>
            <person name="Roberts A."/>
            <person name="Saif S."/>
            <person name="Shea T."/>
            <person name="Shenoy N."/>
            <person name="Sisk P."/>
            <person name="Stolte C."/>
            <person name="Sykes S."/>
            <person name="White J."/>
            <person name="Yandava C."/>
            <person name="Haas B."/>
            <person name="Nusbaum C."/>
            <person name="Birren B."/>
        </authorList>
    </citation>
    <scope>NUCLEOTIDE SEQUENCE</scope>
    <source>
        <strain evidence="2">ATCC 30864</strain>
    </source>
</reference>